<protein>
    <submittedName>
        <fullName evidence="1">Uncharacterized protein</fullName>
    </submittedName>
</protein>
<name>A0A834F5X3_ORYME</name>
<dbReference type="EMBL" id="WKFB01000626">
    <property type="protein sequence ID" value="KAF6719252.1"/>
    <property type="molecule type" value="Genomic_DNA"/>
</dbReference>
<sequence>MFVTCPGGVDVHARSILGSPETFLHRAEPSYTKERHAANTDRAVSSSLSSSCLTCLNSSSSSCFRTAEAFRRVDQSYRLPFQFEHVVFGLRVEVIESVTPVCHATEDKQANHRLYHCTGL</sequence>
<comment type="caution">
    <text evidence="1">The sequence shown here is derived from an EMBL/GenBank/DDBJ whole genome shotgun (WGS) entry which is preliminary data.</text>
</comment>
<dbReference type="Proteomes" id="UP000646548">
    <property type="component" value="Unassembled WGS sequence"/>
</dbReference>
<accession>A0A834F5X3</accession>
<evidence type="ECO:0000313" key="2">
    <source>
        <dbReference type="Proteomes" id="UP000646548"/>
    </source>
</evidence>
<reference evidence="1" key="1">
    <citation type="journal article" name="BMC Genomics">
        <title>Long-read sequencing and de novo genome assembly of marine medaka (Oryzias melastigma).</title>
        <authorList>
            <person name="Liang P."/>
            <person name="Saqib H.S.A."/>
            <person name="Ni X."/>
            <person name="Shen Y."/>
        </authorList>
    </citation>
    <scope>NUCLEOTIDE SEQUENCE</scope>
    <source>
        <strain evidence="1">Bigg-433</strain>
    </source>
</reference>
<evidence type="ECO:0000313" key="1">
    <source>
        <dbReference type="EMBL" id="KAF6719252.1"/>
    </source>
</evidence>
<proteinExistence type="predicted"/>
<organism evidence="1 2">
    <name type="scientific">Oryzias melastigma</name>
    <name type="common">Marine medaka</name>
    <dbReference type="NCBI Taxonomy" id="30732"/>
    <lineage>
        <taxon>Eukaryota</taxon>
        <taxon>Metazoa</taxon>
        <taxon>Chordata</taxon>
        <taxon>Craniata</taxon>
        <taxon>Vertebrata</taxon>
        <taxon>Euteleostomi</taxon>
        <taxon>Actinopterygii</taxon>
        <taxon>Neopterygii</taxon>
        <taxon>Teleostei</taxon>
        <taxon>Neoteleostei</taxon>
        <taxon>Acanthomorphata</taxon>
        <taxon>Ovalentaria</taxon>
        <taxon>Atherinomorphae</taxon>
        <taxon>Beloniformes</taxon>
        <taxon>Adrianichthyidae</taxon>
        <taxon>Oryziinae</taxon>
        <taxon>Oryzias</taxon>
    </lineage>
</organism>
<gene>
    <name evidence="1" type="ORF">FQA47_016962</name>
</gene>
<dbReference type="AlphaFoldDB" id="A0A834F5X3"/>